<keyword evidence="4" id="KW-1185">Reference proteome</keyword>
<gene>
    <name evidence="3" type="ORF">BT1A1_2827</name>
</gene>
<proteinExistence type="predicted"/>
<evidence type="ECO:0000313" key="4">
    <source>
        <dbReference type="Proteomes" id="UP000040576"/>
    </source>
</evidence>
<dbReference type="SMART" id="SM00858">
    <property type="entry name" value="SAF"/>
    <property type="match status" value="1"/>
</dbReference>
<evidence type="ECO:0000259" key="2">
    <source>
        <dbReference type="SMART" id="SM00858"/>
    </source>
</evidence>
<dbReference type="InterPro" id="IPR017585">
    <property type="entry name" value="SAF_FlgA"/>
</dbReference>
<sequence length="248" mass="27716">MLESKRRATIFLLLAFVLAAIAGYLVYDKVRTLNAELGGMTKIYVAAGSIPSRTLITEGQIKTMEIPNRYVLDSYITDKKKLINMVTVVPLEEDDIITGNMLKPATELREANHRLVAMYRSDKVQFDQVVTTNDRVDIIISKEENGEKKTELFMKDVPVAWAQGKGKGFVGVALEVPLDDAPKLINIQNYADHIRVLKANVGKEETQIESQPTETEQQQTQGQEIQAGTEPNGTEQQLNENPSQQENP</sequence>
<feature type="domain" description="SAF" evidence="2">
    <location>
        <begin position="41"/>
        <end position="103"/>
    </location>
</feature>
<feature type="compositionally biased region" description="Polar residues" evidence="1">
    <location>
        <begin position="231"/>
        <end position="248"/>
    </location>
</feature>
<dbReference type="EMBL" id="CCRF01000079">
    <property type="protein sequence ID" value="CEE02620.1"/>
    <property type="molecule type" value="Genomic_DNA"/>
</dbReference>
<dbReference type="InterPro" id="IPR013974">
    <property type="entry name" value="SAF"/>
</dbReference>
<dbReference type="AlphaFoldDB" id="A0A090J407"/>
<dbReference type="RefSeq" id="WP_034772287.1">
    <property type="nucleotide sequence ID" value="NZ_CCRF01000079.1"/>
</dbReference>
<evidence type="ECO:0000256" key="1">
    <source>
        <dbReference type="SAM" id="MobiDB-lite"/>
    </source>
</evidence>
<dbReference type="Pfam" id="PF13144">
    <property type="entry name" value="ChapFlgA"/>
    <property type="match status" value="1"/>
</dbReference>
<reference evidence="3 4" key="1">
    <citation type="submission" date="2014-07" db="EMBL/GenBank/DDBJ databases">
        <authorList>
            <person name="Wibberg Daniel"/>
        </authorList>
    </citation>
    <scope>NUCLEOTIDE SEQUENCE [LARGE SCALE GENOMIC DNA]</scope>
</reference>
<protein>
    <recommendedName>
        <fullName evidence="2">SAF domain-containing protein</fullName>
    </recommendedName>
</protein>
<accession>A0A090J407</accession>
<dbReference type="CDD" id="cd11614">
    <property type="entry name" value="SAF_CpaB_FlgA_like"/>
    <property type="match status" value="1"/>
</dbReference>
<feature type="region of interest" description="Disordered" evidence="1">
    <location>
        <begin position="204"/>
        <end position="248"/>
    </location>
</feature>
<name>A0A090J407_9BACI</name>
<evidence type="ECO:0000313" key="3">
    <source>
        <dbReference type="EMBL" id="CEE02620.1"/>
    </source>
</evidence>
<organism evidence="3 4">
    <name type="scientific">Caldibacillus thermoamylovorans</name>
    <dbReference type="NCBI Taxonomy" id="35841"/>
    <lineage>
        <taxon>Bacteria</taxon>
        <taxon>Bacillati</taxon>
        <taxon>Bacillota</taxon>
        <taxon>Bacilli</taxon>
        <taxon>Bacillales</taxon>
        <taxon>Bacillaceae</taxon>
        <taxon>Caldibacillus</taxon>
    </lineage>
</organism>
<dbReference type="Gene3D" id="3.90.1210.10">
    <property type="entry name" value="Antifreeze-like/N-acetylneuraminic acid synthase C-terminal domain"/>
    <property type="match status" value="1"/>
</dbReference>
<dbReference type="Proteomes" id="UP000040576">
    <property type="component" value="Unassembled WGS sequence"/>
</dbReference>
<feature type="compositionally biased region" description="Low complexity" evidence="1">
    <location>
        <begin position="208"/>
        <end position="230"/>
    </location>
</feature>